<reference evidence="1" key="2">
    <citation type="journal article" date="2015" name="Fish Shellfish Immunol.">
        <title>Early steps in the European eel (Anguilla anguilla)-Vibrio vulnificus interaction in the gills: Role of the RtxA13 toxin.</title>
        <authorList>
            <person name="Callol A."/>
            <person name="Pajuelo D."/>
            <person name="Ebbesson L."/>
            <person name="Teles M."/>
            <person name="MacKenzie S."/>
            <person name="Amaro C."/>
        </authorList>
    </citation>
    <scope>NUCLEOTIDE SEQUENCE</scope>
</reference>
<sequence>MQYTCMEASKFMFLHSFTQVFPLICYPSVCPHQSISGVPCLYPSICSWKNM</sequence>
<dbReference type="AlphaFoldDB" id="A0A0E9U0H0"/>
<organism evidence="1">
    <name type="scientific">Anguilla anguilla</name>
    <name type="common">European freshwater eel</name>
    <name type="synonym">Muraena anguilla</name>
    <dbReference type="NCBI Taxonomy" id="7936"/>
    <lineage>
        <taxon>Eukaryota</taxon>
        <taxon>Metazoa</taxon>
        <taxon>Chordata</taxon>
        <taxon>Craniata</taxon>
        <taxon>Vertebrata</taxon>
        <taxon>Euteleostomi</taxon>
        <taxon>Actinopterygii</taxon>
        <taxon>Neopterygii</taxon>
        <taxon>Teleostei</taxon>
        <taxon>Anguilliformes</taxon>
        <taxon>Anguillidae</taxon>
        <taxon>Anguilla</taxon>
    </lineage>
</organism>
<name>A0A0E9U0H0_ANGAN</name>
<accession>A0A0E9U0H0</accession>
<evidence type="ECO:0000313" key="1">
    <source>
        <dbReference type="EMBL" id="JAH59271.1"/>
    </source>
</evidence>
<dbReference type="EMBL" id="GBXM01049306">
    <property type="protein sequence ID" value="JAH59271.1"/>
    <property type="molecule type" value="Transcribed_RNA"/>
</dbReference>
<proteinExistence type="predicted"/>
<protein>
    <submittedName>
        <fullName evidence="1">Uncharacterized protein</fullName>
    </submittedName>
</protein>
<reference evidence="1" key="1">
    <citation type="submission" date="2014-11" db="EMBL/GenBank/DDBJ databases">
        <authorList>
            <person name="Amaro Gonzalez C."/>
        </authorList>
    </citation>
    <scope>NUCLEOTIDE SEQUENCE</scope>
</reference>